<dbReference type="EMBL" id="JAIWOZ010000002">
    <property type="protein sequence ID" value="KAH6609400.1"/>
    <property type="molecule type" value="Genomic_DNA"/>
</dbReference>
<sequence length="608" mass="67372">MSEAMDVASCDDATSAHGLRMDLDEEPAACQQDGEIRPGGSDDGSFSSLMTTATVTAFLNTASSPVSPGPSSPSFQVAKITSFTPPARPSSTPFPHPETRSPQLCCLEDPESGSGACGWGESSGGPVDAASRNPPARHFEELPTEVHEAILDHIFGYCVSATSRSAMRISSLTRGWSTALRHSRRRELTALALVNRVWRDLVQQRLFRHIKLKATLDSINDAMEFLVQRNHLSSYVKHIEIWFPVFQPTYGPLALSNTLTLPTVTTDGLTNATYTLPGNNCTLEQVFMFVEAALPETKVLTLEGGERRKAPKVVHFNTRNRGLAARGGQLLPLRSVRTLVTKGQWNLMRNKDDFGVLMEALPNLEEWQGSYSKPKSKSYVTASEFLPLLPAHVTNLSLCMESDYRREGVMPAFYYKVAQKAHICSSLARILPSLEHFAYTGRVCHHFFDAAARQVDPLTTRLKSVDITVKNCCRQSFSFHDSGSGIQDMAFIEAFEKLVVSAVRSMGKFKGIEHLRIRFIDLDSVLPPLNPYFLMKNGKCTGVWSDQIIAEMNRVRPDTTFPGLSDTFGNIVYNKDGRMVMAPEPSRPRITSLKLSNYRSLATRITIQ</sequence>
<protein>
    <submittedName>
        <fullName evidence="1">Uncharacterized protein</fullName>
    </submittedName>
</protein>
<comment type="caution">
    <text evidence="1">The sequence shown here is derived from an EMBL/GenBank/DDBJ whole genome shotgun (WGS) entry which is preliminary data.</text>
</comment>
<dbReference type="Proteomes" id="UP000827724">
    <property type="component" value="Unassembled WGS sequence"/>
</dbReference>
<dbReference type="OrthoDB" id="5281682at2759"/>
<proteinExistence type="predicted"/>
<accession>A0A9P8QPZ3</accession>
<reference evidence="1" key="1">
    <citation type="submission" date="2021-08" db="EMBL/GenBank/DDBJ databases">
        <title>Chromosome-Level Trichoderma cornu-damae using Hi-C Data.</title>
        <authorList>
            <person name="Kim C.S."/>
        </authorList>
    </citation>
    <scope>NUCLEOTIDE SEQUENCE</scope>
    <source>
        <strain evidence="1">KA19-0412C</strain>
    </source>
</reference>
<keyword evidence="2" id="KW-1185">Reference proteome</keyword>
<evidence type="ECO:0000313" key="1">
    <source>
        <dbReference type="EMBL" id="KAH6609400.1"/>
    </source>
</evidence>
<evidence type="ECO:0000313" key="2">
    <source>
        <dbReference type="Proteomes" id="UP000827724"/>
    </source>
</evidence>
<name>A0A9P8QPZ3_9HYPO</name>
<gene>
    <name evidence="1" type="ORF">Trco_002746</name>
</gene>
<dbReference type="AlphaFoldDB" id="A0A9P8QPZ3"/>
<organism evidence="1 2">
    <name type="scientific">Trichoderma cornu-damae</name>
    <dbReference type="NCBI Taxonomy" id="654480"/>
    <lineage>
        <taxon>Eukaryota</taxon>
        <taxon>Fungi</taxon>
        <taxon>Dikarya</taxon>
        <taxon>Ascomycota</taxon>
        <taxon>Pezizomycotina</taxon>
        <taxon>Sordariomycetes</taxon>
        <taxon>Hypocreomycetidae</taxon>
        <taxon>Hypocreales</taxon>
        <taxon>Hypocreaceae</taxon>
        <taxon>Trichoderma</taxon>
    </lineage>
</organism>